<dbReference type="Proteomes" id="UP000003963">
    <property type="component" value="Unassembled WGS sequence"/>
</dbReference>
<feature type="region of interest" description="Disordered" evidence="1">
    <location>
        <begin position="1"/>
        <end position="42"/>
    </location>
</feature>
<dbReference type="PANTHER" id="PTHR33387:SF3">
    <property type="entry name" value="DUF985 DOMAIN-CONTAINING PROTEIN"/>
    <property type="match status" value="1"/>
</dbReference>
<dbReference type="Pfam" id="PF06172">
    <property type="entry name" value="Cupin_5"/>
    <property type="match status" value="1"/>
</dbReference>
<name>D9WL91_9ACTN</name>
<evidence type="ECO:0000313" key="3">
    <source>
        <dbReference type="EMBL" id="EFL29366.1"/>
    </source>
</evidence>
<dbReference type="InterPro" id="IPR039935">
    <property type="entry name" value="YML079W-like"/>
</dbReference>
<protein>
    <submittedName>
        <fullName evidence="3">Cupin superfamily protein (DUF985)</fullName>
    </submittedName>
</protein>
<accession>D9WL91</accession>
<dbReference type="SUPFAM" id="SSF51182">
    <property type="entry name" value="RmlC-like cupins"/>
    <property type="match status" value="1"/>
</dbReference>
<feature type="domain" description="DUF985" evidence="2">
    <location>
        <begin position="77"/>
        <end position="212"/>
    </location>
</feature>
<dbReference type="STRING" id="457427.SSOG_09080"/>
<dbReference type="CDD" id="cd06121">
    <property type="entry name" value="cupin_YML079wp"/>
    <property type="match status" value="1"/>
</dbReference>
<feature type="compositionally biased region" description="Gly residues" evidence="1">
    <location>
        <begin position="1"/>
        <end position="10"/>
    </location>
</feature>
<dbReference type="AlphaFoldDB" id="D9WL91"/>
<dbReference type="Gene3D" id="2.60.120.10">
    <property type="entry name" value="Jelly Rolls"/>
    <property type="match status" value="1"/>
</dbReference>
<dbReference type="HOGENOM" id="CLU_1114173_0_0_11"/>
<evidence type="ECO:0000256" key="1">
    <source>
        <dbReference type="SAM" id="MobiDB-lite"/>
    </source>
</evidence>
<dbReference type="InterPro" id="IPR009327">
    <property type="entry name" value="Cupin_DUF985"/>
</dbReference>
<dbReference type="EMBL" id="GG657754">
    <property type="protein sequence ID" value="EFL29366.1"/>
    <property type="molecule type" value="Genomic_DNA"/>
</dbReference>
<gene>
    <name evidence="3" type="ORF">SSOG_09080</name>
</gene>
<evidence type="ECO:0000313" key="4">
    <source>
        <dbReference type="Proteomes" id="UP000003963"/>
    </source>
</evidence>
<keyword evidence="4" id="KW-1185">Reference proteome</keyword>
<proteinExistence type="predicted"/>
<dbReference type="PANTHER" id="PTHR33387">
    <property type="entry name" value="RMLC-LIKE JELLY ROLL FOLD PROTEIN"/>
    <property type="match status" value="1"/>
</dbReference>
<reference evidence="3 4" key="1">
    <citation type="submission" date="2009-02" db="EMBL/GenBank/DDBJ databases">
        <title>Annotation of Streptomyces hygroscopicus strain ATCC 53653.</title>
        <authorList>
            <consortium name="The Broad Institute Genome Sequencing Platform"/>
            <consortium name="Broad Institute Microbial Sequencing Center"/>
            <person name="Fischbach M."/>
            <person name="Godfrey P."/>
            <person name="Ward D."/>
            <person name="Young S."/>
            <person name="Zeng Q."/>
            <person name="Koehrsen M."/>
            <person name="Alvarado L."/>
            <person name="Berlin A.M."/>
            <person name="Bochicchio J."/>
            <person name="Borenstein D."/>
            <person name="Chapman S.B."/>
            <person name="Chen Z."/>
            <person name="Engels R."/>
            <person name="Freedman E."/>
            <person name="Gellesch M."/>
            <person name="Goldberg J."/>
            <person name="Griggs A."/>
            <person name="Gujja S."/>
            <person name="Heilman E.R."/>
            <person name="Heiman D.I."/>
            <person name="Hepburn T.A."/>
            <person name="Howarth C."/>
            <person name="Jen D."/>
            <person name="Larson L."/>
            <person name="Lewis B."/>
            <person name="Mehta T."/>
            <person name="Park D."/>
            <person name="Pearson M."/>
            <person name="Richards J."/>
            <person name="Roberts A."/>
            <person name="Saif S."/>
            <person name="Shea T.D."/>
            <person name="Shenoy N."/>
            <person name="Sisk P."/>
            <person name="Stolte C."/>
            <person name="Sykes S.N."/>
            <person name="Thomson T."/>
            <person name="Walk T."/>
            <person name="White J."/>
            <person name="Yandava C."/>
            <person name="Straight P."/>
            <person name="Clardy J."/>
            <person name="Hung D."/>
            <person name="Kolter R."/>
            <person name="Mekalanos J."/>
            <person name="Walker S."/>
            <person name="Walsh C.T."/>
            <person name="Wieland-Brown L.C."/>
            <person name="Haas B."/>
            <person name="Nusbaum C."/>
            <person name="Birren B."/>
        </authorList>
    </citation>
    <scope>NUCLEOTIDE SEQUENCE [LARGE SCALE GENOMIC DNA]</scope>
    <source>
        <strain evidence="3 4">ATCC 53653</strain>
    </source>
</reference>
<dbReference type="InterPro" id="IPR011051">
    <property type="entry name" value="RmlC_Cupin_sf"/>
</dbReference>
<evidence type="ECO:0000259" key="2">
    <source>
        <dbReference type="Pfam" id="PF06172"/>
    </source>
</evidence>
<sequence length="215" mass="23495">MFGGRAGAAGRGARDTQPPGRRPWCANGLGARGGGRGHARPPRRCCPARPCGGEIQNFCSENGTMLMTDPEMPDTARLLRMSAHPEGGWYKETWRSDTEMQPEGYPGRRSICSAIYFLLPPDEESRWHTVRSPELWLWHRGGPLLLLLGGSGERPSKDPMKILLGPDIAGGQRPQALVPAGHWQSARPAGDEEVLVSCVVAPGFDFDDFQLLPKD</sequence>
<organism evidence="3 4">
    <name type="scientific">Streptomyces himastatinicus ATCC 53653</name>
    <dbReference type="NCBI Taxonomy" id="457427"/>
    <lineage>
        <taxon>Bacteria</taxon>
        <taxon>Bacillati</taxon>
        <taxon>Actinomycetota</taxon>
        <taxon>Actinomycetes</taxon>
        <taxon>Kitasatosporales</taxon>
        <taxon>Streptomycetaceae</taxon>
        <taxon>Streptomyces</taxon>
        <taxon>Streptomyces violaceusniger group</taxon>
    </lineage>
</organism>
<dbReference type="InterPro" id="IPR014710">
    <property type="entry name" value="RmlC-like_jellyroll"/>
</dbReference>